<reference evidence="2" key="1">
    <citation type="submission" date="2023-03" db="EMBL/GenBank/DDBJ databases">
        <title>Massive genome expansion in bonnet fungi (Mycena s.s.) driven by repeated elements and novel gene families across ecological guilds.</title>
        <authorList>
            <consortium name="Lawrence Berkeley National Laboratory"/>
            <person name="Harder C.B."/>
            <person name="Miyauchi S."/>
            <person name="Viragh M."/>
            <person name="Kuo A."/>
            <person name="Thoen E."/>
            <person name="Andreopoulos B."/>
            <person name="Lu D."/>
            <person name="Skrede I."/>
            <person name="Drula E."/>
            <person name="Henrissat B."/>
            <person name="Morin E."/>
            <person name="Kohler A."/>
            <person name="Barry K."/>
            <person name="LaButti K."/>
            <person name="Morin E."/>
            <person name="Salamov A."/>
            <person name="Lipzen A."/>
            <person name="Mereny Z."/>
            <person name="Hegedus B."/>
            <person name="Baldrian P."/>
            <person name="Stursova M."/>
            <person name="Weitz H."/>
            <person name="Taylor A."/>
            <person name="Grigoriev I.V."/>
            <person name="Nagy L.G."/>
            <person name="Martin F."/>
            <person name="Kauserud H."/>
        </authorList>
    </citation>
    <scope>NUCLEOTIDE SEQUENCE</scope>
    <source>
        <strain evidence="2">CBHHK188m</strain>
    </source>
</reference>
<feature type="region of interest" description="Disordered" evidence="1">
    <location>
        <begin position="114"/>
        <end position="135"/>
    </location>
</feature>
<evidence type="ECO:0000256" key="1">
    <source>
        <dbReference type="SAM" id="MobiDB-lite"/>
    </source>
</evidence>
<gene>
    <name evidence="2" type="ORF">DFH07DRAFT_1056661</name>
</gene>
<evidence type="ECO:0000313" key="3">
    <source>
        <dbReference type="Proteomes" id="UP001215280"/>
    </source>
</evidence>
<proteinExistence type="predicted"/>
<dbReference type="EMBL" id="JARJLG010000012">
    <property type="protein sequence ID" value="KAJ7776595.1"/>
    <property type="molecule type" value="Genomic_DNA"/>
</dbReference>
<keyword evidence="3" id="KW-1185">Reference proteome</keyword>
<feature type="compositionally biased region" description="Polar residues" evidence="1">
    <location>
        <begin position="123"/>
        <end position="135"/>
    </location>
</feature>
<sequence>MLEAHPAELSARLIECREAYFGVQKALLVGRLAEEIKAPIPLARAGCSQLKQAFFSSGKEQLWCTPRRTASCVLILPPLQRKAKRAPKLALSTASAQRTQRRLAVARRLRHDGWMHPGGKSVLQRQTYTKSENSS</sequence>
<name>A0AAD7K6F9_9AGAR</name>
<dbReference type="Proteomes" id="UP001215280">
    <property type="component" value="Unassembled WGS sequence"/>
</dbReference>
<protein>
    <submittedName>
        <fullName evidence="2">Uncharacterized protein</fullName>
    </submittedName>
</protein>
<dbReference type="AlphaFoldDB" id="A0AAD7K6F9"/>
<evidence type="ECO:0000313" key="2">
    <source>
        <dbReference type="EMBL" id="KAJ7776595.1"/>
    </source>
</evidence>
<accession>A0AAD7K6F9</accession>
<comment type="caution">
    <text evidence="2">The sequence shown here is derived from an EMBL/GenBank/DDBJ whole genome shotgun (WGS) entry which is preliminary data.</text>
</comment>
<organism evidence="2 3">
    <name type="scientific">Mycena maculata</name>
    <dbReference type="NCBI Taxonomy" id="230809"/>
    <lineage>
        <taxon>Eukaryota</taxon>
        <taxon>Fungi</taxon>
        <taxon>Dikarya</taxon>
        <taxon>Basidiomycota</taxon>
        <taxon>Agaricomycotina</taxon>
        <taxon>Agaricomycetes</taxon>
        <taxon>Agaricomycetidae</taxon>
        <taxon>Agaricales</taxon>
        <taxon>Marasmiineae</taxon>
        <taxon>Mycenaceae</taxon>
        <taxon>Mycena</taxon>
    </lineage>
</organism>